<keyword evidence="3" id="KW-1185">Reference proteome</keyword>
<reference evidence="2 3" key="1">
    <citation type="submission" date="2019-01" db="EMBL/GenBank/DDBJ databases">
        <title>Genome sequencing of strain DFW100M-13.</title>
        <authorList>
            <person name="Heo J."/>
            <person name="Kim S.-J."/>
            <person name="Kim J.-S."/>
            <person name="Hong S.-B."/>
            <person name="Kwon S.-W."/>
        </authorList>
    </citation>
    <scope>NUCLEOTIDE SEQUENCE [LARGE SCALE GENOMIC DNA]</scope>
    <source>
        <strain evidence="2 3">DFW100M-13</strain>
    </source>
</reference>
<dbReference type="Pfam" id="PF02720">
    <property type="entry name" value="DUF222"/>
    <property type="match status" value="1"/>
</dbReference>
<dbReference type="OrthoDB" id="5177627at2"/>
<sequence length="452" mass="48482">MRDPLAGLEDAVAALRRAWAGDAVGVAPAQELDRQTLVAVTEALGAVDRRLGTVCAQVAEAMDRQSRPELGADSLAKEHGYRNAGSMIAATMGIGSGEASRLVGVGKAIAPRLALTGEELPAKHARVAAAMEEGTLTRSAAALIIGMLDRVAVRTNLEDRDAAEAALTTAAPGLTFDQLRKLVAQAEAYLDQDGRAPTENERRGERYLRMFERDDFLIIDAKIPVVAGAPVKAAIQGYVSAAFREAKDDVIAGDDEQIRPSVPQLQADALVQLAEHALGCAQKGVPLGGVSVVVRLDYDTLTEGTGLATIDGIDRPISAAAARHLAASAGIIPAVLNDKSEIMNWGREKRLFTLAQRIALAERDGGCAMCNLPPWMTKAHHLNWWVHDHGETNLDEGVLLCEPCHHRVHDNGWEVRIEGTGRKARVWFIPPARVDPTRTPRLGGRARFDYAA</sequence>
<keyword evidence="2" id="KW-0255">Endonuclease</keyword>
<accession>A0A4P6EEV0</accession>
<dbReference type="KEGG" id="mprt:ET475_06300"/>
<dbReference type="AlphaFoldDB" id="A0A4P6EEV0"/>
<feature type="domain" description="DUF222" evidence="1">
    <location>
        <begin position="42"/>
        <end position="364"/>
    </location>
</feature>
<dbReference type="Proteomes" id="UP000293995">
    <property type="component" value="Chromosome"/>
</dbReference>
<proteinExistence type="predicted"/>
<dbReference type="CDD" id="cd00085">
    <property type="entry name" value="HNHc"/>
    <property type="match status" value="1"/>
</dbReference>
<gene>
    <name evidence="2" type="ORF">ET475_06300</name>
</gene>
<protein>
    <submittedName>
        <fullName evidence="2">HNH endonuclease</fullName>
    </submittedName>
</protein>
<dbReference type="EMBL" id="CP035494">
    <property type="protein sequence ID" value="QAY59639.1"/>
    <property type="molecule type" value="Genomic_DNA"/>
</dbReference>
<name>A0A4P6EEV0_9MICO</name>
<evidence type="ECO:0000313" key="3">
    <source>
        <dbReference type="Proteomes" id="UP000293995"/>
    </source>
</evidence>
<evidence type="ECO:0000259" key="1">
    <source>
        <dbReference type="Pfam" id="PF02720"/>
    </source>
</evidence>
<keyword evidence="2" id="KW-0378">Hydrolase</keyword>
<organism evidence="2 3">
    <name type="scientific">Microbacterium protaetiae</name>
    <dbReference type="NCBI Taxonomy" id="2509458"/>
    <lineage>
        <taxon>Bacteria</taxon>
        <taxon>Bacillati</taxon>
        <taxon>Actinomycetota</taxon>
        <taxon>Actinomycetes</taxon>
        <taxon>Micrococcales</taxon>
        <taxon>Microbacteriaceae</taxon>
        <taxon>Microbacterium</taxon>
    </lineage>
</organism>
<evidence type="ECO:0000313" key="2">
    <source>
        <dbReference type="EMBL" id="QAY59639.1"/>
    </source>
</evidence>
<dbReference type="GO" id="GO:0004519">
    <property type="term" value="F:endonuclease activity"/>
    <property type="evidence" value="ECO:0007669"/>
    <property type="project" value="UniProtKB-KW"/>
</dbReference>
<dbReference type="InterPro" id="IPR003870">
    <property type="entry name" value="DUF222"/>
</dbReference>
<keyword evidence="2" id="KW-0540">Nuclease</keyword>
<dbReference type="RefSeq" id="WP_129387373.1">
    <property type="nucleotide sequence ID" value="NZ_CP035494.1"/>
</dbReference>
<dbReference type="InterPro" id="IPR003615">
    <property type="entry name" value="HNH_nuc"/>
</dbReference>